<feature type="transmembrane region" description="Helical" evidence="6">
    <location>
        <begin position="40"/>
        <end position="65"/>
    </location>
</feature>
<feature type="transmembrane region" description="Helical" evidence="6">
    <location>
        <begin position="112"/>
        <end position="135"/>
    </location>
</feature>
<keyword evidence="4 6" id="KW-1133">Transmembrane helix</keyword>
<dbReference type="EMBL" id="CP002116">
    <property type="protein sequence ID" value="ADK82402.1"/>
    <property type="molecule type" value="Genomic_DNA"/>
</dbReference>
<dbReference type="InterPro" id="IPR001123">
    <property type="entry name" value="LeuE-type"/>
</dbReference>
<keyword evidence="5 6" id="KW-0472">Membrane</keyword>
<dbReference type="Pfam" id="PF01810">
    <property type="entry name" value="LysE"/>
    <property type="match status" value="1"/>
</dbReference>
<evidence type="ECO:0000256" key="6">
    <source>
        <dbReference type="SAM" id="Phobius"/>
    </source>
</evidence>
<sequence>MTLMSILGFALAMFILTATPGPGVLAVVSQSLRAGFKSSIVMIAGIVTGDLFYLTFAIFGLSFIARSISPLFTLIRIAGGLYMIFIGVRAIVQKEPGELSEGNGRKGSSTYLSGLFLTLSNPKVVVFYCGFLPTFLDLETLRFSDGLIISALVMTILGTVMLLYAKLADYIRSLIRGPRSMRLINASAGGFMTAAGTLLVAKTVSR</sequence>
<dbReference type="PANTHER" id="PTHR30086">
    <property type="entry name" value="ARGININE EXPORTER PROTEIN ARGO"/>
    <property type="match status" value="1"/>
</dbReference>
<dbReference type="OrthoDB" id="9804822at2"/>
<evidence type="ECO:0000313" key="7">
    <source>
        <dbReference type="EMBL" id="ADK82402.1"/>
    </source>
</evidence>
<organism evidence="7 8">
    <name type="scientific">Sediminispirochaeta smaragdinae (strain DSM 11293 / JCM 15392 / SEBR 4228)</name>
    <name type="common">Spirochaeta smaragdinae</name>
    <dbReference type="NCBI Taxonomy" id="573413"/>
    <lineage>
        <taxon>Bacteria</taxon>
        <taxon>Pseudomonadati</taxon>
        <taxon>Spirochaetota</taxon>
        <taxon>Spirochaetia</taxon>
        <taxon>Spirochaetales</taxon>
        <taxon>Spirochaetaceae</taxon>
        <taxon>Sediminispirochaeta</taxon>
    </lineage>
</organism>
<dbReference type="RefSeq" id="WP_013255861.1">
    <property type="nucleotide sequence ID" value="NC_014364.1"/>
</dbReference>
<comment type="subcellular location">
    <subcellularLocation>
        <location evidence="1">Cell membrane</location>
        <topology evidence="1">Multi-pass membrane protein</topology>
    </subcellularLocation>
</comment>
<keyword evidence="8" id="KW-1185">Reference proteome</keyword>
<protein>
    <submittedName>
        <fullName evidence="7">Lysine exporter protein (LYSE/YGGA)</fullName>
    </submittedName>
</protein>
<dbReference type="GO" id="GO:0015171">
    <property type="term" value="F:amino acid transmembrane transporter activity"/>
    <property type="evidence" value="ECO:0007669"/>
    <property type="project" value="TreeGrafter"/>
</dbReference>
<evidence type="ECO:0000256" key="4">
    <source>
        <dbReference type="ARBA" id="ARBA00022989"/>
    </source>
</evidence>
<proteinExistence type="predicted"/>
<keyword evidence="2" id="KW-1003">Cell membrane</keyword>
<feature type="transmembrane region" description="Helical" evidence="6">
    <location>
        <begin position="6"/>
        <end position="28"/>
    </location>
</feature>
<dbReference type="eggNOG" id="COG1280">
    <property type="taxonomic scope" value="Bacteria"/>
</dbReference>
<evidence type="ECO:0000256" key="3">
    <source>
        <dbReference type="ARBA" id="ARBA00022692"/>
    </source>
</evidence>
<evidence type="ECO:0000256" key="2">
    <source>
        <dbReference type="ARBA" id="ARBA00022475"/>
    </source>
</evidence>
<feature type="transmembrane region" description="Helical" evidence="6">
    <location>
        <begin position="71"/>
        <end position="92"/>
    </location>
</feature>
<reference evidence="7 8" key="1">
    <citation type="journal article" date="2010" name="Stand. Genomic Sci.">
        <title>Complete genome sequence of Spirochaeta smaragdinae type strain (SEBR 4228).</title>
        <authorList>
            <person name="Mavromatis K."/>
            <person name="Yasawong M."/>
            <person name="Chertkov O."/>
            <person name="Lapidus A."/>
            <person name="Lucas S."/>
            <person name="Nolan M."/>
            <person name="Del Rio T.G."/>
            <person name="Tice H."/>
            <person name="Cheng J.F."/>
            <person name="Pitluck S."/>
            <person name="Liolios K."/>
            <person name="Ivanova N."/>
            <person name="Tapia R."/>
            <person name="Han C."/>
            <person name="Bruce D."/>
            <person name="Goodwin L."/>
            <person name="Pati A."/>
            <person name="Chen A."/>
            <person name="Palaniappan K."/>
            <person name="Land M."/>
            <person name="Hauser L."/>
            <person name="Chang Y.J."/>
            <person name="Jeffries C.D."/>
            <person name="Detter J.C."/>
            <person name="Rohde M."/>
            <person name="Brambilla E."/>
            <person name="Spring S."/>
            <person name="Goker M."/>
            <person name="Sikorski J."/>
            <person name="Woyke T."/>
            <person name="Bristow J."/>
            <person name="Eisen J.A."/>
            <person name="Markowitz V."/>
            <person name="Hugenholtz P."/>
            <person name="Klenk H.P."/>
            <person name="Kyrpides N.C."/>
        </authorList>
    </citation>
    <scope>NUCLEOTIDE SEQUENCE [LARGE SCALE GENOMIC DNA]</scope>
    <source>
        <strain evidence="8">DSM 11293 / JCM 15392 / SEBR 4228</strain>
    </source>
</reference>
<dbReference type="STRING" id="573413.Spirs_3306"/>
<evidence type="ECO:0000256" key="5">
    <source>
        <dbReference type="ARBA" id="ARBA00023136"/>
    </source>
</evidence>
<dbReference type="GO" id="GO:0005886">
    <property type="term" value="C:plasma membrane"/>
    <property type="evidence" value="ECO:0007669"/>
    <property type="project" value="UniProtKB-SubCell"/>
</dbReference>
<gene>
    <name evidence="7" type="ordered locus">Spirs_3306</name>
</gene>
<keyword evidence="3 6" id="KW-0812">Transmembrane</keyword>
<feature type="transmembrane region" description="Helical" evidence="6">
    <location>
        <begin position="183"/>
        <end position="201"/>
    </location>
</feature>
<dbReference type="KEGG" id="ssm:Spirs_3306"/>
<feature type="transmembrane region" description="Helical" evidence="6">
    <location>
        <begin position="147"/>
        <end position="171"/>
    </location>
</feature>
<evidence type="ECO:0000256" key="1">
    <source>
        <dbReference type="ARBA" id="ARBA00004651"/>
    </source>
</evidence>
<dbReference type="AlphaFoldDB" id="E1RAN4"/>
<name>E1RAN4_SEDSS</name>
<dbReference type="Proteomes" id="UP000002318">
    <property type="component" value="Chromosome"/>
</dbReference>
<dbReference type="HOGENOM" id="CLU_079569_2_2_12"/>
<accession>E1RAN4</accession>
<evidence type="ECO:0000313" key="8">
    <source>
        <dbReference type="Proteomes" id="UP000002318"/>
    </source>
</evidence>
<dbReference type="PANTHER" id="PTHR30086:SF20">
    <property type="entry name" value="ARGININE EXPORTER PROTEIN ARGO-RELATED"/>
    <property type="match status" value="1"/>
</dbReference>